<comment type="cofactor">
    <cofactor evidence="2">
        <name>Zn(2+)</name>
        <dbReference type="ChEBI" id="CHEBI:29105"/>
    </cofactor>
</comment>
<keyword evidence="10" id="KW-0170">Cobalt</keyword>
<dbReference type="CDD" id="cd08659">
    <property type="entry name" value="M20_ArgE_DapE-like"/>
    <property type="match status" value="1"/>
</dbReference>
<dbReference type="UniPathway" id="UPA00034">
    <property type="reaction ID" value="UER00021"/>
</dbReference>
<evidence type="ECO:0000256" key="8">
    <source>
        <dbReference type="ARBA" id="ARBA00022801"/>
    </source>
</evidence>
<evidence type="ECO:0000256" key="9">
    <source>
        <dbReference type="ARBA" id="ARBA00022833"/>
    </source>
</evidence>
<dbReference type="EMBL" id="CP054706">
    <property type="protein sequence ID" value="QQK78871.1"/>
    <property type="molecule type" value="Genomic_DNA"/>
</dbReference>
<evidence type="ECO:0000313" key="14">
    <source>
        <dbReference type="Proteomes" id="UP000595349"/>
    </source>
</evidence>
<dbReference type="RefSeq" id="WP_200087658.1">
    <property type="nucleotide sequence ID" value="NZ_CP054706.1"/>
</dbReference>
<dbReference type="KEGG" id="scib:HUG20_02435"/>
<dbReference type="PANTHER" id="PTHR43808">
    <property type="entry name" value="ACETYLORNITHINE DEACETYLASE"/>
    <property type="match status" value="1"/>
</dbReference>
<sequence length="409" mass="44767">MSVENLREKIRTAIDSDELMDIVRKLISIPSHTGLEEKEKNVAQYLYELFKSEGIDVYLQEVFDGRSNVIATLKGSSNGRSLMLNGHIDTVPPLSMESPFTPIERDGKLYGRGSADMKSGVATMVYALIVLNRLGIELNGELVFAGVIDEESSRSAGTNFIVENGPKTDLAIVGEPTSLHPVVAHKGITYFEVSFTGEAVHSSVPENGANAINAAADFIKRAEEELVPKYKKMNHPYVGAPTVTMNLIQGGSKGNMPYLSDPNFAIAGTVADTCSVYIDIRWTPYQSSDNIQKDVEEIAKFIEKKRPKINVEVKPILPHPAMEIKSDHVLVRSVQSNLRDELKKEKKITGATYWGDSGLLSDLSNIPTLLFGPGDIGCAHSDNEFIDIKHIEPAAIVYALTALEMCGKS</sequence>
<dbReference type="InterPro" id="IPR002933">
    <property type="entry name" value="Peptidase_M20"/>
</dbReference>
<dbReference type="InterPro" id="IPR011650">
    <property type="entry name" value="Peptidase_M20_dimer"/>
</dbReference>
<accession>A0A7T6Z8G4</accession>
<dbReference type="EC" id="3.5.1.18" evidence="5"/>
<comment type="similarity">
    <text evidence="4">Belongs to the peptidase M20A family.</text>
</comment>
<evidence type="ECO:0000256" key="3">
    <source>
        <dbReference type="ARBA" id="ARBA00005130"/>
    </source>
</evidence>
<dbReference type="InterPro" id="IPR036264">
    <property type="entry name" value="Bact_exopeptidase_dim_dom"/>
</dbReference>
<evidence type="ECO:0000256" key="5">
    <source>
        <dbReference type="ARBA" id="ARBA00011921"/>
    </source>
</evidence>
<evidence type="ECO:0000256" key="4">
    <source>
        <dbReference type="ARBA" id="ARBA00006247"/>
    </source>
</evidence>
<name>A0A7T6Z8G4_9BACI</name>
<evidence type="ECO:0000313" key="13">
    <source>
        <dbReference type="EMBL" id="QQK78871.1"/>
    </source>
</evidence>
<keyword evidence="9" id="KW-0862">Zinc</keyword>
<dbReference type="Pfam" id="PF01546">
    <property type="entry name" value="Peptidase_M20"/>
    <property type="match status" value="1"/>
</dbReference>
<keyword evidence="14" id="KW-1185">Reference proteome</keyword>
<feature type="domain" description="Peptidase M20 dimerisation" evidence="12">
    <location>
        <begin position="183"/>
        <end position="302"/>
    </location>
</feature>
<comment type="catalytic activity">
    <reaction evidence="11">
        <text>N-succinyl-(2S,6S)-2,6-diaminopimelate + H2O = (2S,6S)-2,6-diaminopimelate + succinate</text>
        <dbReference type="Rhea" id="RHEA:22608"/>
        <dbReference type="ChEBI" id="CHEBI:15377"/>
        <dbReference type="ChEBI" id="CHEBI:30031"/>
        <dbReference type="ChEBI" id="CHEBI:57609"/>
        <dbReference type="ChEBI" id="CHEBI:58087"/>
        <dbReference type="EC" id="3.5.1.18"/>
    </reaction>
</comment>
<dbReference type="GO" id="GO:0009014">
    <property type="term" value="F:succinyl-diaminopimelate desuccinylase activity"/>
    <property type="evidence" value="ECO:0007669"/>
    <property type="project" value="UniProtKB-EC"/>
</dbReference>
<dbReference type="PROSITE" id="PS00758">
    <property type="entry name" value="ARGE_DAPE_CPG2_1"/>
    <property type="match status" value="1"/>
</dbReference>
<dbReference type="GO" id="GO:0009089">
    <property type="term" value="P:lysine biosynthetic process via diaminopimelate"/>
    <property type="evidence" value="ECO:0007669"/>
    <property type="project" value="UniProtKB-UniPathway"/>
</dbReference>
<dbReference type="GO" id="GO:0046872">
    <property type="term" value="F:metal ion binding"/>
    <property type="evidence" value="ECO:0007669"/>
    <property type="project" value="UniProtKB-KW"/>
</dbReference>
<dbReference type="InterPro" id="IPR010182">
    <property type="entry name" value="ArgE/DapE"/>
</dbReference>
<dbReference type="Gene3D" id="3.40.630.10">
    <property type="entry name" value="Zn peptidases"/>
    <property type="match status" value="1"/>
</dbReference>
<comment type="cofactor">
    <cofactor evidence="1">
        <name>Co(2+)</name>
        <dbReference type="ChEBI" id="CHEBI:48828"/>
    </cofactor>
</comment>
<proteinExistence type="inferred from homology"/>
<organism evidence="13 14">
    <name type="scientific">Salicibibacter cibi</name>
    <dbReference type="NCBI Taxonomy" id="2743001"/>
    <lineage>
        <taxon>Bacteria</taxon>
        <taxon>Bacillati</taxon>
        <taxon>Bacillota</taxon>
        <taxon>Bacilli</taxon>
        <taxon>Bacillales</taxon>
        <taxon>Bacillaceae</taxon>
        <taxon>Salicibibacter</taxon>
    </lineage>
</organism>
<dbReference type="InterPro" id="IPR001261">
    <property type="entry name" value="ArgE/DapE_CS"/>
</dbReference>
<dbReference type="InterPro" id="IPR050072">
    <property type="entry name" value="Peptidase_M20A"/>
</dbReference>
<dbReference type="NCBIfam" id="TIGR01910">
    <property type="entry name" value="DapE-ArgE"/>
    <property type="match status" value="1"/>
</dbReference>
<dbReference type="Pfam" id="PF07687">
    <property type="entry name" value="M20_dimer"/>
    <property type="match status" value="1"/>
</dbReference>
<dbReference type="Gene3D" id="3.30.70.360">
    <property type="match status" value="1"/>
</dbReference>
<gene>
    <name evidence="13" type="ORF">HUG20_02435</name>
</gene>
<evidence type="ECO:0000256" key="11">
    <source>
        <dbReference type="ARBA" id="ARBA00051301"/>
    </source>
</evidence>
<comment type="pathway">
    <text evidence="3">Amino-acid biosynthesis; L-lysine biosynthesis via DAP pathway; LL-2,6-diaminopimelate from (S)-tetrahydrodipicolinate (succinylase route): step 3/3.</text>
</comment>
<evidence type="ECO:0000259" key="12">
    <source>
        <dbReference type="Pfam" id="PF07687"/>
    </source>
</evidence>
<evidence type="ECO:0000256" key="6">
    <source>
        <dbReference type="ARBA" id="ARBA00016853"/>
    </source>
</evidence>
<dbReference type="Proteomes" id="UP000595349">
    <property type="component" value="Chromosome"/>
</dbReference>
<dbReference type="SUPFAM" id="SSF53187">
    <property type="entry name" value="Zn-dependent exopeptidases"/>
    <property type="match status" value="1"/>
</dbReference>
<evidence type="ECO:0000256" key="7">
    <source>
        <dbReference type="ARBA" id="ARBA00022723"/>
    </source>
</evidence>
<dbReference type="SUPFAM" id="SSF55031">
    <property type="entry name" value="Bacterial exopeptidase dimerisation domain"/>
    <property type="match status" value="1"/>
</dbReference>
<evidence type="ECO:0000256" key="2">
    <source>
        <dbReference type="ARBA" id="ARBA00001947"/>
    </source>
</evidence>
<keyword evidence="7" id="KW-0479">Metal-binding</keyword>
<evidence type="ECO:0000256" key="10">
    <source>
        <dbReference type="ARBA" id="ARBA00023285"/>
    </source>
</evidence>
<keyword evidence="8" id="KW-0378">Hydrolase</keyword>
<evidence type="ECO:0000256" key="1">
    <source>
        <dbReference type="ARBA" id="ARBA00001941"/>
    </source>
</evidence>
<reference evidence="13 14" key="1">
    <citation type="submission" date="2020-06" db="EMBL/GenBank/DDBJ databases">
        <title>Genomic analysis of Salicibibacter sp. NKC21-4.</title>
        <authorList>
            <person name="Oh Y.J."/>
        </authorList>
    </citation>
    <scope>NUCLEOTIDE SEQUENCE [LARGE SCALE GENOMIC DNA]</scope>
    <source>
        <strain evidence="13 14">NKC21-4</strain>
    </source>
</reference>
<protein>
    <recommendedName>
        <fullName evidence="6">Probable succinyl-diaminopimelate desuccinylase</fullName>
        <ecNumber evidence="5">3.5.1.18</ecNumber>
    </recommendedName>
</protein>
<dbReference type="AlphaFoldDB" id="A0A7T6Z8G4"/>